<dbReference type="GO" id="GO:0008990">
    <property type="term" value="F:rRNA (guanine-N2-)-methyltransferase activity"/>
    <property type="evidence" value="ECO:0007669"/>
    <property type="project" value="TreeGrafter"/>
</dbReference>
<evidence type="ECO:0000259" key="5">
    <source>
        <dbReference type="Pfam" id="PF02926"/>
    </source>
</evidence>
<dbReference type="InterPro" id="IPR004114">
    <property type="entry name" value="THUMP_dom"/>
</dbReference>
<proteinExistence type="predicted"/>
<dbReference type="SUPFAM" id="SSF53335">
    <property type="entry name" value="S-adenosyl-L-methionine-dependent methyltransferases"/>
    <property type="match status" value="1"/>
</dbReference>
<dbReference type="InterPro" id="IPR029063">
    <property type="entry name" value="SAM-dependent_MTases_sf"/>
</dbReference>
<sequence length="414" mass="45797">MSATYELIAPCFFGCESTAGFELRRLGAEDLRVTDGRLTFRGGAEMIAAANLNLRTVERVLLLLASYRAETFDDLFDGVYAIPWEELLPADAAFPVKGSSLNSKLSSVPACQSIIKKAIVKRLMRGHRTSVLPETGSEYRVQFLLRKDLCEIMLDTSGEGLHKRGYRRNAMEAPLRETLAAAIADLGRVRRDSRVEDPFCGSGTLIIEAAQKALNMAPGLQRRFAAERYSFVPPAVWAEQRQKALAEIKADAAFEGFGYDIDPAAIELAKANARLAGVDKRCHFEVADVKDFAPRPEAIVLTNPPYGERMSTIEGAARLAQTLGRQMEAHPCAGAYVITADMEFEAHFGRRAAKRRKMYNGMIPCQVYMYYDAPAGRGAKPMPALSRDGFDGRRGHPHRENGFEKGSRGPRRDK</sequence>
<dbReference type="InterPro" id="IPR002052">
    <property type="entry name" value="DNA_methylase_N6_adenine_CS"/>
</dbReference>
<organism evidence="7 8">
    <name type="scientific">Candidatus Faecalibacterium intestinigallinarum</name>
    <dbReference type="NCBI Taxonomy" id="2838581"/>
    <lineage>
        <taxon>Bacteria</taxon>
        <taxon>Bacillati</taxon>
        <taxon>Bacillota</taxon>
        <taxon>Clostridia</taxon>
        <taxon>Eubacteriales</taxon>
        <taxon>Oscillospiraceae</taxon>
        <taxon>Faecalibacterium</taxon>
    </lineage>
</organism>
<evidence type="ECO:0000256" key="1">
    <source>
        <dbReference type="ARBA" id="ARBA00022603"/>
    </source>
</evidence>
<dbReference type="Proteomes" id="UP000823933">
    <property type="component" value="Unassembled WGS sequence"/>
</dbReference>
<dbReference type="Gene3D" id="3.30.2130.30">
    <property type="match status" value="1"/>
</dbReference>
<dbReference type="CDD" id="cd02440">
    <property type="entry name" value="AdoMet_MTases"/>
    <property type="match status" value="1"/>
</dbReference>
<gene>
    <name evidence="7" type="ORF">H9890_01800</name>
</gene>
<dbReference type="Gene3D" id="3.40.50.150">
    <property type="entry name" value="Vaccinia Virus protein VP39"/>
    <property type="match status" value="1"/>
</dbReference>
<dbReference type="InterPro" id="IPR000241">
    <property type="entry name" value="RlmKL-like_Mtase"/>
</dbReference>
<dbReference type="GO" id="GO:0070043">
    <property type="term" value="F:rRNA (guanine-N7-)-methyltransferase activity"/>
    <property type="evidence" value="ECO:0007669"/>
    <property type="project" value="TreeGrafter"/>
</dbReference>
<dbReference type="PANTHER" id="PTHR47313:SF1">
    <property type="entry name" value="RIBOSOMAL RNA LARGE SUBUNIT METHYLTRANSFERASE K_L"/>
    <property type="match status" value="1"/>
</dbReference>
<evidence type="ECO:0000313" key="7">
    <source>
        <dbReference type="EMBL" id="HIW08119.1"/>
    </source>
</evidence>
<protein>
    <submittedName>
        <fullName evidence="7">Class I SAM-dependent RNA methyltransferase</fullName>
    </submittedName>
</protein>
<feature type="domain" description="THUMP" evidence="5">
    <location>
        <begin position="70"/>
        <end position="155"/>
    </location>
</feature>
<dbReference type="PROSITE" id="PS00092">
    <property type="entry name" value="N6_MTASE"/>
    <property type="match status" value="1"/>
</dbReference>
<dbReference type="GO" id="GO:0003723">
    <property type="term" value="F:RNA binding"/>
    <property type="evidence" value="ECO:0007669"/>
    <property type="project" value="InterPro"/>
</dbReference>
<dbReference type="Pfam" id="PF22020">
    <property type="entry name" value="RlmL_1st"/>
    <property type="match status" value="1"/>
</dbReference>
<dbReference type="EMBL" id="DXHQ01000020">
    <property type="protein sequence ID" value="HIW08119.1"/>
    <property type="molecule type" value="Genomic_DNA"/>
</dbReference>
<dbReference type="Pfam" id="PF02926">
    <property type="entry name" value="THUMP"/>
    <property type="match status" value="1"/>
</dbReference>
<reference evidence="7" key="1">
    <citation type="journal article" date="2021" name="PeerJ">
        <title>Extensive microbial diversity within the chicken gut microbiome revealed by metagenomics and culture.</title>
        <authorList>
            <person name="Gilroy R."/>
            <person name="Ravi A."/>
            <person name="Getino M."/>
            <person name="Pursley I."/>
            <person name="Horton D.L."/>
            <person name="Alikhan N.F."/>
            <person name="Baker D."/>
            <person name="Gharbi K."/>
            <person name="Hall N."/>
            <person name="Watson M."/>
            <person name="Adriaenssens E.M."/>
            <person name="Foster-Nyarko E."/>
            <person name="Jarju S."/>
            <person name="Secka A."/>
            <person name="Antonio M."/>
            <person name="Oren A."/>
            <person name="Chaudhuri R.R."/>
            <person name="La Ragione R."/>
            <person name="Hildebrand F."/>
            <person name="Pallen M.J."/>
        </authorList>
    </citation>
    <scope>NUCLEOTIDE SEQUENCE</scope>
    <source>
        <strain evidence="7">ChiHcolR34-3080</strain>
    </source>
</reference>
<dbReference type="InterPro" id="IPR053943">
    <property type="entry name" value="RlmKL-like_Mtase_CS"/>
</dbReference>
<keyword evidence="1 7" id="KW-0489">Methyltransferase</keyword>
<evidence type="ECO:0000313" key="8">
    <source>
        <dbReference type="Proteomes" id="UP000823933"/>
    </source>
</evidence>
<dbReference type="InterPro" id="IPR054170">
    <property type="entry name" value="RlmL_1st"/>
</dbReference>
<dbReference type="Pfam" id="PF01170">
    <property type="entry name" value="UPF0020"/>
    <property type="match status" value="1"/>
</dbReference>
<name>A0A9D1TWG7_9FIRM</name>
<feature type="region of interest" description="Disordered" evidence="3">
    <location>
        <begin position="381"/>
        <end position="414"/>
    </location>
</feature>
<accession>A0A9D1TWG7</accession>
<feature type="domain" description="Ribosomal RNA large subunit methyltransferase K/L-like methyltransferase" evidence="4">
    <location>
        <begin position="164"/>
        <end position="367"/>
    </location>
</feature>
<feature type="domain" description="RlmL ferredoxin-like" evidence="6">
    <location>
        <begin position="6"/>
        <end position="61"/>
    </location>
</feature>
<dbReference type="PROSITE" id="PS01261">
    <property type="entry name" value="UPF0020"/>
    <property type="match status" value="1"/>
</dbReference>
<comment type="caution">
    <text evidence="7">The sequence shown here is derived from an EMBL/GenBank/DDBJ whole genome shotgun (WGS) entry which is preliminary data.</text>
</comment>
<dbReference type="PANTHER" id="PTHR47313">
    <property type="entry name" value="RIBOSOMAL RNA LARGE SUBUNIT METHYLTRANSFERASE K/L"/>
    <property type="match status" value="1"/>
</dbReference>
<dbReference type="CDD" id="cd11715">
    <property type="entry name" value="THUMP_AdoMetMT"/>
    <property type="match status" value="1"/>
</dbReference>
<dbReference type="AlphaFoldDB" id="A0A9D1TWG7"/>
<keyword evidence="2" id="KW-0808">Transferase</keyword>
<reference evidence="7" key="2">
    <citation type="submission" date="2021-04" db="EMBL/GenBank/DDBJ databases">
        <authorList>
            <person name="Gilroy R."/>
        </authorList>
    </citation>
    <scope>NUCLEOTIDE SEQUENCE</scope>
    <source>
        <strain evidence="7">ChiHcolR34-3080</strain>
    </source>
</reference>
<evidence type="ECO:0000259" key="4">
    <source>
        <dbReference type="Pfam" id="PF01170"/>
    </source>
</evidence>
<feature type="compositionally biased region" description="Basic and acidic residues" evidence="3">
    <location>
        <begin position="388"/>
        <end position="414"/>
    </location>
</feature>
<evidence type="ECO:0000256" key="2">
    <source>
        <dbReference type="ARBA" id="ARBA00022679"/>
    </source>
</evidence>
<evidence type="ECO:0000259" key="6">
    <source>
        <dbReference type="Pfam" id="PF22020"/>
    </source>
</evidence>
<evidence type="ECO:0000256" key="3">
    <source>
        <dbReference type="SAM" id="MobiDB-lite"/>
    </source>
</evidence>